<name>A0A8S4N3D0_OWEFU</name>
<proteinExistence type="predicted"/>
<comment type="caution">
    <text evidence="1">The sequence shown here is derived from an EMBL/GenBank/DDBJ whole genome shotgun (WGS) entry which is preliminary data.</text>
</comment>
<dbReference type="Proteomes" id="UP000749559">
    <property type="component" value="Unassembled WGS sequence"/>
</dbReference>
<evidence type="ECO:0000313" key="2">
    <source>
        <dbReference type="Proteomes" id="UP000749559"/>
    </source>
</evidence>
<keyword evidence="2" id="KW-1185">Reference proteome</keyword>
<dbReference type="AlphaFoldDB" id="A0A8S4N3D0"/>
<feature type="non-terminal residue" evidence="1">
    <location>
        <position position="1"/>
    </location>
</feature>
<organism evidence="1 2">
    <name type="scientific">Owenia fusiformis</name>
    <name type="common">Polychaete worm</name>
    <dbReference type="NCBI Taxonomy" id="6347"/>
    <lineage>
        <taxon>Eukaryota</taxon>
        <taxon>Metazoa</taxon>
        <taxon>Spiralia</taxon>
        <taxon>Lophotrochozoa</taxon>
        <taxon>Annelida</taxon>
        <taxon>Polychaeta</taxon>
        <taxon>Sedentaria</taxon>
        <taxon>Canalipalpata</taxon>
        <taxon>Sabellida</taxon>
        <taxon>Oweniida</taxon>
        <taxon>Oweniidae</taxon>
        <taxon>Owenia</taxon>
    </lineage>
</organism>
<sequence length="475" mass="53684">IGEKVELNEYLRDEYCAKSQQSCSPVRPTRGNVYATNRGKKQNVFSPKTWNCFNPSRNKWLYVPNDSPGNDTFSTVSRDNTKLTLYIVIERRKLVERTCVTKTLIELNATIGRTLDITSYLKNGFCTTTTAVSNECLPVKPSVGTVKGKRRYTRRGTFEPFVTKTCFKPNIYRWTYVASESTSHKEDSFSVILANNEKLDFKITMKVEPWFFPIFADEEGRNFQNNCQVTEVVYLNVTATKAIGLTKYMEKERCTGTHGLCSARKPSQGALRVKGSDPFKMSNLGNCWNATRLKWTYTSMNDRDGQDEFSIVSLGNTERKFVISIIKESTCVLNDVVYLNVTATKTLDITEYLGTEYCTGVQNACSATEPLKGDLNVRKNVNRLNPFEITGCFNPKSGYKWTYTSLFDTSGQDVFSVVSKTGTILTFNISISKDCILQKGESKRVTVHVLGEFILKELTPDAVCTKVQTTRTCRI</sequence>
<dbReference type="EMBL" id="CAIIXF020000001">
    <property type="protein sequence ID" value="CAH1775253.1"/>
    <property type="molecule type" value="Genomic_DNA"/>
</dbReference>
<gene>
    <name evidence="1" type="ORF">OFUS_LOCUS2581</name>
</gene>
<accession>A0A8S4N3D0</accession>
<feature type="non-terminal residue" evidence="1">
    <location>
        <position position="475"/>
    </location>
</feature>
<reference evidence="1" key="1">
    <citation type="submission" date="2022-03" db="EMBL/GenBank/DDBJ databases">
        <authorList>
            <person name="Martin C."/>
        </authorList>
    </citation>
    <scope>NUCLEOTIDE SEQUENCE</scope>
</reference>
<evidence type="ECO:0000313" key="1">
    <source>
        <dbReference type="EMBL" id="CAH1775253.1"/>
    </source>
</evidence>
<protein>
    <submittedName>
        <fullName evidence="1">Uncharacterized protein</fullName>
    </submittedName>
</protein>